<dbReference type="KEGG" id="btrm:SAMEA390648703566"/>
<evidence type="ECO:0000313" key="4">
    <source>
        <dbReference type="EMBL" id="SAI73208.1"/>
    </source>
</evidence>
<dbReference type="CDD" id="cd03468">
    <property type="entry name" value="PolY_like"/>
    <property type="match status" value="1"/>
</dbReference>
<dbReference type="eggNOG" id="COG0389">
    <property type="taxonomic scope" value="Bacteria"/>
</dbReference>
<dbReference type="InterPro" id="IPR047610">
    <property type="entry name" value="ImuA_translesion"/>
</dbReference>
<dbReference type="Proteomes" id="UP000076825">
    <property type="component" value="Chromosome 1"/>
</dbReference>
<evidence type="ECO:0000256" key="2">
    <source>
        <dbReference type="SAM" id="MobiDB-lite"/>
    </source>
</evidence>
<dbReference type="GO" id="GO:0006281">
    <property type="term" value="P:DNA repair"/>
    <property type="evidence" value="ECO:0007669"/>
    <property type="project" value="InterPro"/>
</dbReference>
<dbReference type="InterPro" id="IPR050356">
    <property type="entry name" value="SulA_CellDiv_inhibitor"/>
</dbReference>
<dbReference type="PANTHER" id="PTHR35369:SF2">
    <property type="entry name" value="BLR3025 PROTEIN"/>
    <property type="match status" value="1"/>
</dbReference>
<evidence type="ECO:0000313" key="5">
    <source>
        <dbReference type="Proteomes" id="UP000076825"/>
    </source>
</evidence>
<feature type="compositionally biased region" description="Low complexity" evidence="2">
    <location>
        <begin position="178"/>
        <end position="191"/>
    </location>
</feature>
<dbReference type="STRING" id="123899.SAMEA3906487_03566"/>
<feature type="region of interest" description="Disordered" evidence="2">
    <location>
        <begin position="178"/>
        <end position="201"/>
    </location>
</feature>
<dbReference type="NCBIfam" id="NF033429">
    <property type="entry name" value="ImuA_translesion"/>
    <property type="match status" value="1"/>
</dbReference>
<dbReference type="AlphaFoldDB" id="A0A157SRT8"/>
<name>A0A157SRT8_9BORD</name>
<reference evidence="4 5" key="1">
    <citation type="submission" date="2016-04" db="EMBL/GenBank/DDBJ databases">
        <authorList>
            <consortium name="Pathogen Informatics"/>
        </authorList>
    </citation>
    <scope>NUCLEOTIDE SEQUENCE [LARGE SCALE GENOMIC DNA]</scope>
    <source>
        <strain evidence="4 5">H044680328</strain>
    </source>
</reference>
<protein>
    <submittedName>
        <fullName evidence="4">DNA polymerase IV</fullName>
    </submittedName>
</protein>
<gene>
    <name evidence="4" type="ORF">SAMEA3906487_03566</name>
</gene>
<dbReference type="SUPFAM" id="SSF52540">
    <property type="entry name" value="P-loop containing nucleoside triphosphate hydrolases"/>
    <property type="match status" value="1"/>
</dbReference>
<dbReference type="InterPro" id="IPR027417">
    <property type="entry name" value="P-loop_NTPase"/>
</dbReference>
<accession>A0A157SRT8</accession>
<dbReference type="PANTHER" id="PTHR35369">
    <property type="entry name" value="BLR3025 PROTEIN-RELATED"/>
    <property type="match status" value="1"/>
</dbReference>
<dbReference type="InterPro" id="IPR001126">
    <property type="entry name" value="UmuC"/>
</dbReference>
<sequence>MPLPEQIHPALWRATQLARGSARVLPTGHDALARQLPDGGWPIGGLTELLLPHAGSGELTLLAPALADAPDTRPIALVHPPLTPHIAAWRQARLAPERLLWIAPPKATDAPWAAEQILRHASCAALLCWLPQARPEILRRLHLAAQASDTLFFVLRPAQAARAASPAPLRLALTPAPGGSPSISSSGAARPARPPCSFPCPLRQPRSPPLRRMSMRLWIALFLHQLPLDSVLAGWADTGRCCAVVEHERLIALSPAARQAGLRPGQRRASAQALAPQAELFARDRAAEILRLQEAALALLQYTPQLALREPDALLLDVGASLRLFGGPRALARRVRATLATLCLHGRLGMAPTAQGAWLLARGAAPAALRLSSLARRLDALPVGLLPEAQAQAAWLEGLGCECLAQLRALPRAGLQRRASPDLLMALDRAYGQTAEAHAWFIAAPRFEARLELADYAEHAQALLGAAARLTEQLSGWLHGGRLAVRSITLRLEHERGRRARPPSCLTVTMAEPAWHSRHLEVLLRERLERLELPEPVIAMALSADQTQQADSASQTLFPDPASQAADHARLLDLLAARLGPQAVRHAAACADHRPEQANQWQPVHQPAPRHCPAGPVLERPFWLLEPARALPEQNHRPVYQGQPLRLLRGPERIESGWWDDTPAQRDYFVAEDQAGARYWLYRERGQRWFLHGLYG</sequence>
<organism evidence="4 5">
    <name type="scientific">Bordetella trematum</name>
    <dbReference type="NCBI Taxonomy" id="123899"/>
    <lineage>
        <taxon>Bacteria</taxon>
        <taxon>Pseudomonadati</taxon>
        <taxon>Pseudomonadota</taxon>
        <taxon>Betaproteobacteria</taxon>
        <taxon>Burkholderiales</taxon>
        <taxon>Alcaligenaceae</taxon>
        <taxon>Bordetella</taxon>
    </lineage>
</organism>
<dbReference type="Gene3D" id="3.40.50.300">
    <property type="entry name" value="P-loop containing nucleotide triphosphate hydrolases"/>
    <property type="match status" value="1"/>
</dbReference>
<dbReference type="PATRIC" id="fig|123899.6.peg.3567"/>
<dbReference type="SUPFAM" id="SSF56672">
    <property type="entry name" value="DNA/RNA polymerases"/>
    <property type="match status" value="1"/>
</dbReference>
<dbReference type="InterPro" id="IPR043502">
    <property type="entry name" value="DNA/RNA_pol_sf"/>
</dbReference>
<dbReference type="EMBL" id="LT546645">
    <property type="protein sequence ID" value="SAI73208.1"/>
    <property type="molecule type" value="Genomic_DNA"/>
</dbReference>
<evidence type="ECO:0000259" key="3">
    <source>
        <dbReference type="Pfam" id="PF00817"/>
    </source>
</evidence>
<keyword evidence="1" id="KW-0227">DNA damage</keyword>
<feature type="domain" description="UmuC" evidence="3">
    <location>
        <begin position="242"/>
        <end position="361"/>
    </location>
</feature>
<dbReference type="Pfam" id="PF00817">
    <property type="entry name" value="IMS"/>
    <property type="match status" value="1"/>
</dbReference>
<keyword evidence="5" id="KW-1185">Reference proteome</keyword>
<proteinExistence type="predicted"/>
<evidence type="ECO:0000256" key="1">
    <source>
        <dbReference type="ARBA" id="ARBA00022763"/>
    </source>
</evidence>